<dbReference type="Proteomes" id="UP001497516">
    <property type="component" value="Chromosome 1"/>
</dbReference>
<reference evidence="5 6" key="1">
    <citation type="submission" date="2024-04" db="EMBL/GenBank/DDBJ databases">
        <authorList>
            <person name="Fracassetti M."/>
        </authorList>
    </citation>
    <scope>NUCLEOTIDE SEQUENCE [LARGE SCALE GENOMIC DNA]</scope>
</reference>
<dbReference type="AlphaFoldDB" id="A0AAV2CFK1"/>
<dbReference type="PANTHER" id="PTHR47564">
    <property type="entry name" value="CYSTEINE-RICH AND TRANSMEMBRANE DOMAIN-CONTAINING PROTEIN 1"/>
    <property type="match status" value="1"/>
</dbReference>
<evidence type="ECO:0000256" key="1">
    <source>
        <dbReference type="ARBA" id="ARBA00004370"/>
    </source>
</evidence>
<protein>
    <recommendedName>
        <fullName evidence="7">Cysteine-rich transmembrane CYSTM domain-containing protein</fullName>
    </recommendedName>
</protein>
<evidence type="ECO:0000256" key="4">
    <source>
        <dbReference type="SAM" id="MobiDB-lite"/>
    </source>
</evidence>
<evidence type="ECO:0000313" key="5">
    <source>
        <dbReference type="EMBL" id="CAL1355158.1"/>
    </source>
</evidence>
<comment type="similarity">
    <text evidence="2">Belongs to the CYSTM1 family.</text>
</comment>
<organism evidence="5 6">
    <name type="scientific">Linum trigynum</name>
    <dbReference type="NCBI Taxonomy" id="586398"/>
    <lineage>
        <taxon>Eukaryota</taxon>
        <taxon>Viridiplantae</taxon>
        <taxon>Streptophyta</taxon>
        <taxon>Embryophyta</taxon>
        <taxon>Tracheophyta</taxon>
        <taxon>Spermatophyta</taxon>
        <taxon>Magnoliopsida</taxon>
        <taxon>eudicotyledons</taxon>
        <taxon>Gunneridae</taxon>
        <taxon>Pentapetalae</taxon>
        <taxon>rosids</taxon>
        <taxon>fabids</taxon>
        <taxon>Malpighiales</taxon>
        <taxon>Linaceae</taxon>
        <taxon>Linum</taxon>
    </lineage>
</organism>
<proteinExistence type="inferred from homology"/>
<gene>
    <name evidence="5" type="ORF">LTRI10_LOCUS2933</name>
</gene>
<dbReference type="GO" id="GO:0016020">
    <property type="term" value="C:membrane"/>
    <property type="evidence" value="ECO:0007669"/>
    <property type="project" value="UniProtKB-SubCell"/>
</dbReference>
<dbReference type="EMBL" id="OZ034813">
    <property type="protein sequence ID" value="CAL1355158.1"/>
    <property type="molecule type" value="Genomic_DNA"/>
</dbReference>
<sequence>MSYHQHIAHESYQQPGPPPPYTQNDPFPGPPPPSVYPQNEPFPGPPPPPQRGYQRYFDDSRPSLAPPFPHAAPAWHQDHYRRYDDLGCFSCIRACLAMLCCCCLLEQCCP</sequence>
<comment type="subcellular location">
    <subcellularLocation>
        <location evidence="1">Membrane</location>
    </subcellularLocation>
</comment>
<keyword evidence="3" id="KW-0472">Membrane</keyword>
<keyword evidence="6" id="KW-1185">Reference proteome</keyword>
<feature type="region of interest" description="Disordered" evidence="4">
    <location>
        <begin position="1"/>
        <end position="68"/>
    </location>
</feature>
<evidence type="ECO:0000256" key="2">
    <source>
        <dbReference type="ARBA" id="ARBA00009444"/>
    </source>
</evidence>
<name>A0AAV2CFK1_9ROSI</name>
<evidence type="ECO:0008006" key="7">
    <source>
        <dbReference type="Google" id="ProtNLM"/>
    </source>
</evidence>
<accession>A0AAV2CFK1</accession>
<feature type="compositionally biased region" description="Pro residues" evidence="4">
    <location>
        <begin position="15"/>
        <end position="50"/>
    </location>
</feature>
<evidence type="ECO:0000256" key="3">
    <source>
        <dbReference type="ARBA" id="ARBA00023136"/>
    </source>
</evidence>
<evidence type="ECO:0000313" key="6">
    <source>
        <dbReference type="Proteomes" id="UP001497516"/>
    </source>
</evidence>
<dbReference type="InterPro" id="IPR043240">
    <property type="entry name" value="CYSTM1-like"/>
</dbReference>
<dbReference type="PANTHER" id="PTHR47564:SF1">
    <property type="entry name" value="CYSTEINE-RICH AND TRANSMEMBRANE DOMAIN-CONTAINING PROTEIN 1"/>
    <property type="match status" value="1"/>
</dbReference>